<comment type="caution">
    <text evidence="11">The sequence shown here is derived from an EMBL/GenBank/DDBJ whole genome shotgun (WGS) entry which is preliminary data.</text>
</comment>
<dbReference type="PANTHER" id="PTHR13276:SF0">
    <property type="entry name" value="GUANINE NUCLEOTIDE EXCHANGE FACTOR MSS4"/>
    <property type="match status" value="1"/>
</dbReference>
<evidence type="ECO:0000256" key="6">
    <source>
        <dbReference type="ARBA" id="ARBA00022990"/>
    </source>
</evidence>
<reference evidence="11" key="1">
    <citation type="submission" date="2022-03" db="EMBL/GenBank/DDBJ databases">
        <authorList>
            <person name="Martin C."/>
        </authorList>
    </citation>
    <scope>NUCLEOTIDE SEQUENCE</scope>
</reference>
<evidence type="ECO:0000256" key="7">
    <source>
        <dbReference type="ARBA" id="ARBA00060031"/>
    </source>
</evidence>
<evidence type="ECO:0000256" key="1">
    <source>
        <dbReference type="ARBA" id="ARBA00022448"/>
    </source>
</evidence>
<comment type="function">
    <text evidence="7">Guanine-nucleotide-releasing protein that acts on members of the SEC4/YPT1/RAB subfamily. Stimulates GDP release from both YPT1, RAB3A and RAB10, but is less active on these proteins than on the SEC4 protein. Might play a general role in vesicular transport.</text>
</comment>
<keyword evidence="6" id="KW-0007">Acetylation</keyword>
<dbReference type="FunFam" id="2.170.150.10:FF:000004">
    <property type="entry name" value="Guanine nucleotide exchange factor MSS4"/>
    <property type="match status" value="1"/>
</dbReference>
<dbReference type="Pfam" id="PF04421">
    <property type="entry name" value="Mss4"/>
    <property type="match status" value="1"/>
</dbReference>
<keyword evidence="4" id="KW-0862">Zinc</keyword>
<dbReference type="Proteomes" id="UP000749559">
    <property type="component" value="Unassembled WGS sequence"/>
</dbReference>
<dbReference type="GO" id="GO:0006892">
    <property type="term" value="P:post-Golgi vesicle-mediated transport"/>
    <property type="evidence" value="ECO:0007669"/>
    <property type="project" value="TreeGrafter"/>
</dbReference>
<comment type="subunit">
    <text evidence="8">Interacts with RAB8A.</text>
</comment>
<evidence type="ECO:0000256" key="10">
    <source>
        <dbReference type="ARBA" id="ARBA00075505"/>
    </source>
</evidence>
<evidence type="ECO:0000256" key="3">
    <source>
        <dbReference type="ARBA" id="ARBA00022723"/>
    </source>
</evidence>
<keyword evidence="3" id="KW-0479">Metal-binding</keyword>
<dbReference type="OrthoDB" id="30840at2759"/>
<dbReference type="PANTHER" id="PTHR13276">
    <property type="entry name" value="GUANINE NUCLEOTIDE EXCHANGE FACTOR MSS4"/>
    <property type="match status" value="1"/>
</dbReference>
<evidence type="ECO:0000313" key="11">
    <source>
        <dbReference type="EMBL" id="CAH1779019.1"/>
    </source>
</evidence>
<dbReference type="GO" id="GO:0005085">
    <property type="term" value="F:guanyl-nucleotide exchange factor activity"/>
    <property type="evidence" value="ECO:0007669"/>
    <property type="project" value="UniProtKB-KW"/>
</dbReference>
<dbReference type="GO" id="GO:0005829">
    <property type="term" value="C:cytosol"/>
    <property type="evidence" value="ECO:0007669"/>
    <property type="project" value="TreeGrafter"/>
</dbReference>
<dbReference type="GO" id="GO:0015031">
    <property type="term" value="P:protein transport"/>
    <property type="evidence" value="ECO:0007669"/>
    <property type="project" value="UniProtKB-KW"/>
</dbReference>
<dbReference type="InterPro" id="IPR007515">
    <property type="entry name" value="Mss4"/>
</dbReference>
<protein>
    <recommendedName>
        <fullName evidence="9">Guanine nucleotide exchange factor MSS4</fullName>
    </recommendedName>
    <alternativeName>
        <fullName evidence="10">Rab-interacting factor</fullName>
    </alternativeName>
</protein>
<dbReference type="SUPFAM" id="SSF51316">
    <property type="entry name" value="Mss4-like"/>
    <property type="match status" value="1"/>
</dbReference>
<dbReference type="InterPro" id="IPR011057">
    <property type="entry name" value="Mss4-like_sf"/>
</dbReference>
<organism evidence="11 12">
    <name type="scientific">Owenia fusiformis</name>
    <name type="common">Polychaete worm</name>
    <dbReference type="NCBI Taxonomy" id="6347"/>
    <lineage>
        <taxon>Eukaryota</taxon>
        <taxon>Metazoa</taxon>
        <taxon>Spiralia</taxon>
        <taxon>Lophotrochozoa</taxon>
        <taxon>Annelida</taxon>
        <taxon>Polychaeta</taxon>
        <taxon>Sedentaria</taxon>
        <taxon>Canalipalpata</taxon>
        <taxon>Sabellida</taxon>
        <taxon>Oweniida</taxon>
        <taxon>Oweniidae</taxon>
        <taxon>Owenia</taxon>
    </lineage>
</organism>
<sequence>MEAAQSYSVDRSTLPKEVAEQVKDCKNVNSVVCERCQSVVLKPLAATFVQKKAFLPHMKKKSDDQTIEDGEMLQNYWVVADMFDFENVGFLKTVGTIKYLICADCEVGPIGYQNLEDKTALYVSLDRVKHLYVSQ</sequence>
<evidence type="ECO:0000313" key="12">
    <source>
        <dbReference type="Proteomes" id="UP000749559"/>
    </source>
</evidence>
<evidence type="ECO:0000256" key="4">
    <source>
        <dbReference type="ARBA" id="ARBA00022833"/>
    </source>
</evidence>
<gene>
    <name evidence="11" type="ORF">OFUS_LOCUS5870</name>
</gene>
<dbReference type="InterPro" id="IPR011323">
    <property type="entry name" value="Mss4/transl-control_tumour"/>
</dbReference>
<name>A0A8J1TTW4_OWEFU</name>
<dbReference type="AlphaFoldDB" id="A0A8J1TTW4"/>
<evidence type="ECO:0000256" key="5">
    <source>
        <dbReference type="ARBA" id="ARBA00022927"/>
    </source>
</evidence>
<keyword evidence="2" id="KW-0344">Guanine-nucleotide releasing factor</keyword>
<accession>A0A8J1TTW4</accession>
<keyword evidence="12" id="KW-1185">Reference proteome</keyword>
<evidence type="ECO:0000256" key="9">
    <source>
        <dbReference type="ARBA" id="ARBA00069715"/>
    </source>
</evidence>
<evidence type="ECO:0000256" key="8">
    <source>
        <dbReference type="ARBA" id="ARBA00063928"/>
    </source>
</evidence>
<dbReference type="GO" id="GO:0016020">
    <property type="term" value="C:membrane"/>
    <property type="evidence" value="ECO:0007669"/>
    <property type="project" value="TreeGrafter"/>
</dbReference>
<dbReference type="GO" id="GO:0008270">
    <property type="term" value="F:zinc ion binding"/>
    <property type="evidence" value="ECO:0007669"/>
    <property type="project" value="TreeGrafter"/>
</dbReference>
<dbReference type="GO" id="GO:0007264">
    <property type="term" value="P:small GTPase-mediated signal transduction"/>
    <property type="evidence" value="ECO:0007669"/>
    <property type="project" value="InterPro"/>
</dbReference>
<keyword evidence="5" id="KW-0653">Protein transport</keyword>
<keyword evidence="1" id="KW-0813">Transport</keyword>
<dbReference type="EMBL" id="CAIIXF020000003">
    <property type="protein sequence ID" value="CAH1779019.1"/>
    <property type="molecule type" value="Genomic_DNA"/>
</dbReference>
<dbReference type="Gene3D" id="2.170.150.10">
    <property type="entry name" value="Metal Binding Protein, Guanine Nucleotide Exchange Factor, Chain A"/>
    <property type="match status" value="1"/>
</dbReference>
<evidence type="ECO:0000256" key="2">
    <source>
        <dbReference type="ARBA" id="ARBA00022658"/>
    </source>
</evidence>
<dbReference type="PROSITE" id="PS51796">
    <property type="entry name" value="MSS4"/>
    <property type="match status" value="1"/>
</dbReference>
<proteinExistence type="predicted"/>